<name>D8Q7P7_SCHCM</name>
<dbReference type="InterPro" id="IPR020846">
    <property type="entry name" value="MFS_dom"/>
</dbReference>
<feature type="region of interest" description="Disordered" evidence="7">
    <location>
        <begin position="445"/>
        <end position="474"/>
    </location>
</feature>
<sequence length="474" mass="52894">MTVQSALRRLRVWVWGEYKETETEERLLRKIDVGILTFALDNVNLANAYVSGMKEDLNMSAAAYSDLTSIYQAGYSVGQVPCNLAILYFPPRYYMSALVFLLAVLSLSCAFAQNVQTVSALRFLVGFCESGMFCSVNYILGSWYGPNELARRAAIYTGSGYVGSIISGVIQDGINKSLNGKLGRPGWRWLFIIDAILTFPIALLGVLTFPDTPTKTTAFYLSPAERALARTRLPPRDRVVWSRAAILGVFKSWQLYVFTIFFTNFGLMETFNFNSLAPIWFKSYPEEFSLSNANQYPNGVYAVAIIAVAIMSATSDNTRNRWAPSVVIALACIVFSVIFLIYPENNKAALMAAIYVHGIVFAGQSIDYTWANEATKFNPILRTVTLAVMNLSAYIFLIWYGIVVVNSAYAPKFYKCAVGTLVLSIISFFFLPLILYLMKRDPNLQDESPTESDEEKDIEKDSKEDATVTVTPVI</sequence>
<evidence type="ECO:0000256" key="5">
    <source>
        <dbReference type="ARBA" id="ARBA00023136"/>
    </source>
</evidence>
<dbReference type="HOGENOM" id="CLU_001265_4_2_1"/>
<dbReference type="OMA" id="KWLDQAN"/>
<evidence type="ECO:0000256" key="3">
    <source>
        <dbReference type="ARBA" id="ARBA00022692"/>
    </source>
</evidence>
<organism evidence="11">
    <name type="scientific">Schizophyllum commune (strain H4-8 / FGSC 9210)</name>
    <name type="common">Split gill fungus</name>
    <dbReference type="NCBI Taxonomy" id="578458"/>
    <lineage>
        <taxon>Eukaryota</taxon>
        <taxon>Fungi</taxon>
        <taxon>Dikarya</taxon>
        <taxon>Basidiomycota</taxon>
        <taxon>Agaricomycotina</taxon>
        <taxon>Agaricomycetes</taxon>
        <taxon>Agaricomycetidae</taxon>
        <taxon>Agaricales</taxon>
        <taxon>Schizophyllaceae</taxon>
        <taxon>Schizophyllum</taxon>
    </lineage>
</organism>
<feature type="compositionally biased region" description="Basic and acidic residues" evidence="7">
    <location>
        <begin position="457"/>
        <end position="466"/>
    </location>
</feature>
<evidence type="ECO:0000256" key="6">
    <source>
        <dbReference type="ARBA" id="ARBA00037968"/>
    </source>
</evidence>
<dbReference type="InterPro" id="IPR011701">
    <property type="entry name" value="MFS"/>
</dbReference>
<evidence type="ECO:0000256" key="4">
    <source>
        <dbReference type="ARBA" id="ARBA00022989"/>
    </source>
</evidence>
<feature type="transmembrane region" description="Helical" evidence="8">
    <location>
        <begin position="93"/>
        <end position="113"/>
    </location>
</feature>
<dbReference type="Pfam" id="PF07690">
    <property type="entry name" value="MFS_1"/>
    <property type="match status" value="1"/>
</dbReference>
<feature type="domain" description="Major facilitator superfamily (MFS) profile" evidence="9">
    <location>
        <begin position="27"/>
        <end position="435"/>
    </location>
</feature>
<feature type="transmembrane region" description="Helical" evidence="8">
    <location>
        <begin position="348"/>
        <end position="371"/>
    </location>
</feature>
<dbReference type="eggNOG" id="KOG2533">
    <property type="taxonomic scope" value="Eukaryota"/>
</dbReference>
<gene>
    <name evidence="10" type="ORF">SCHCODRAFT_235443</name>
</gene>
<comment type="similarity">
    <text evidence="6">Belongs to the major facilitator superfamily. Allantoate permease family.</text>
</comment>
<feature type="transmembrane region" description="Helical" evidence="8">
    <location>
        <begin position="322"/>
        <end position="342"/>
    </location>
</feature>
<dbReference type="EMBL" id="GL377307">
    <property type="protein sequence ID" value="EFI96461.1"/>
    <property type="molecule type" value="Genomic_DNA"/>
</dbReference>
<feature type="transmembrane region" description="Helical" evidence="8">
    <location>
        <begin position="383"/>
        <end position="405"/>
    </location>
</feature>
<reference evidence="10 11" key="1">
    <citation type="journal article" date="2010" name="Nat. Biotechnol.">
        <title>Genome sequence of the model mushroom Schizophyllum commune.</title>
        <authorList>
            <person name="Ohm R.A."/>
            <person name="de Jong J.F."/>
            <person name="Lugones L.G."/>
            <person name="Aerts A."/>
            <person name="Kothe E."/>
            <person name="Stajich J.E."/>
            <person name="de Vries R.P."/>
            <person name="Record E."/>
            <person name="Levasseur A."/>
            <person name="Baker S.E."/>
            <person name="Bartholomew K.A."/>
            <person name="Coutinho P.M."/>
            <person name="Erdmann S."/>
            <person name="Fowler T.J."/>
            <person name="Gathman A.C."/>
            <person name="Lombard V."/>
            <person name="Henrissat B."/>
            <person name="Knabe N."/>
            <person name="Kuees U."/>
            <person name="Lilly W.W."/>
            <person name="Lindquist E."/>
            <person name="Lucas S."/>
            <person name="Magnuson J.K."/>
            <person name="Piumi F."/>
            <person name="Raudaskoski M."/>
            <person name="Salamov A."/>
            <person name="Schmutz J."/>
            <person name="Schwarze F.W.M.R."/>
            <person name="vanKuyk P.A."/>
            <person name="Horton J.S."/>
            <person name="Grigoriev I.V."/>
            <person name="Woesten H.A.B."/>
        </authorList>
    </citation>
    <scope>NUCLEOTIDE SEQUENCE [LARGE SCALE GENOMIC DNA]</scope>
    <source>
        <strain evidence="11">H4-8 / FGSC 9210</strain>
    </source>
</reference>
<proteinExistence type="inferred from homology"/>
<dbReference type="SUPFAM" id="SSF103473">
    <property type="entry name" value="MFS general substrate transporter"/>
    <property type="match status" value="1"/>
</dbReference>
<keyword evidence="4 8" id="KW-1133">Transmembrane helix</keyword>
<evidence type="ECO:0000259" key="9">
    <source>
        <dbReference type="PROSITE" id="PS50850"/>
    </source>
</evidence>
<dbReference type="AlphaFoldDB" id="D8Q7P7"/>
<feature type="transmembrane region" description="Helical" evidence="8">
    <location>
        <begin position="119"/>
        <end position="141"/>
    </location>
</feature>
<keyword evidence="5 8" id="KW-0472">Membrane</keyword>
<protein>
    <recommendedName>
        <fullName evidence="9">Major facilitator superfamily (MFS) profile domain-containing protein</fullName>
    </recommendedName>
</protein>
<dbReference type="Proteomes" id="UP000007431">
    <property type="component" value="Unassembled WGS sequence"/>
</dbReference>
<comment type="subcellular location">
    <subcellularLocation>
        <location evidence="1">Membrane</location>
        <topology evidence="1">Multi-pass membrane protein</topology>
    </subcellularLocation>
</comment>
<keyword evidence="2" id="KW-0813">Transport</keyword>
<keyword evidence="3 8" id="KW-0812">Transmembrane</keyword>
<evidence type="ECO:0000313" key="11">
    <source>
        <dbReference type="Proteomes" id="UP000007431"/>
    </source>
</evidence>
<dbReference type="Gene3D" id="1.20.1250.20">
    <property type="entry name" value="MFS general substrate transporter like domains"/>
    <property type="match status" value="1"/>
</dbReference>
<evidence type="ECO:0000313" key="10">
    <source>
        <dbReference type="EMBL" id="EFI96461.1"/>
    </source>
</evidence>
<keyword evidence="11" id="KW-1185">Reference proteome</keyword>
<dbReference type="GO" id="GO:0098717">
    <property type="term" value="P:pantothenate import across plasma membrane"/>
    <property type="evidence" value="ECO:0007669"/>
    <property type="project" value="TreeGrafter"/>
</dbReference>
<dbReference type="FunFam" id="1.20.1250.20:FF:000065">
    <property type="entry name" value="Putative MFS pantothenate transporter"/>
    <property type="match status" value="1"/>
</dbReference>
<dbReference type="VEuPathDB" id="FungiDB:SCHCODRAFT_02628982"/>
<feature type="transmembrane region" description="Helical" evidence="8">
    <location>
        <begin position="190"/>
        <end position="209"/>
    </location>
</feature>
<feature type="transmembrane region" description="Helical" evidence="8">
    <location>
        <begin position="417"/>
        <end position="438"/>
    </location>
</feature>
<evidence type="ECO:0000256" key="8">
    <source>
        <dbReference type="SAM" id="Phobius"/>
    </source>
</evidence>
<dbReference type="GO" id="GO:0005886">
    <property type="term" value="C:plasma membrane"/>
    <property type="evidence" value="ECO:0007669"/>
    <property type="project" value="TreeGrafter"/>
</dbReference>
<evidence type="ECO:0000256" key="7">
    <source>
        <dbReference type="SAM" id="MobiDB-lite"/>
    </source>
</evidence>
<evidence type="ECO:0000256" key="1">
    <source>
        <dbReference type="ARBA" id="ARBA00004141"/>
    </source>
</evidence>
<dbReference type="PROSITE" id="PS50850">
    <property type="entry name" value="MFS"/>
    <property type="match status" value="1"/>
</dbReference>
<dbReference type="PANTHER" id="PTHR43791">
    <property type="entry name" value="PERMEASE-RELATED"/>
    <property type="match status" value="1"/>
</dbReference>
<feature type="transmembrane region" description="Helical" evidence="8">
    <location>
        <begin position="240"/>
        <end position="262"/>
    </location>
</feature>
<feature type="transmembrane region" description="Helical" evidence="8">
    <location>
        <begin position="298"/>
        <end position="315"/>
    </location>
</feature>
<dbReference type="GO" id="GO:0015233">
    <property type="term" value="F:pantothenate transmembrane transporter activity"/>
    <property type="evidence" value="ECO:0007669"/>
    <property type="project" value="TreeGrafter"/>
</dbReference>
<dbReference type="InterPro" id="IPR036259">
    <property type="entry name" value="MFS_trans_sf"/>
</dbReference>
<dbReference type="InParanoid" id="D8Q7P7"/>
<dbReference type="PANTHER" id="PTHR43791:SF4">
    <property type="entry name" value="PANTOTHENATE TRANSPORTER FEN2"/>
    <property type="match status" value="1"/>
</dbReference>
<feature type="transmembrane region" description="Helical" evidence="8">
    <location>
        <begin position="153"/>
        <end position="170"/>
    </location>
</feature>
<accession>D8Q7P7</accession>
<evidence type="ECO:0000256" key="2">
    <source>
        <dbReference type="ARBA" id="ARBA00022448"/>
    </source>
</evidence>